<dbReference type="PANTHER" id="PTHR10344:SF4">
    <property type="entry name" value="UMP-CMP KINASE 2, MITOCHONDRIAL"/>
    <property type="match status" value="1"/>
</dbReference>
<dbReference type="GO" id="GO:0006235">
    <property type="term" value="P:dTTP biosynthetic process"/>
    <property type="evidence" value="ECO:0007669"/>
    <property type="project" value="UniProtKB-UniRule"/>
</dbReference>
<evidence type="ECO:0000259" key="13">
    <source>
        <dbReference type="Pfam" id="PF02223"/>
    </source>
</evidence>
<proteinExistence type="inferred from homology"/>
<dbReference type="NCBIfam" id="TIGR00041">
    <property type="entry name" value="DTMP_kinase"/>
    <property type="match status" value="1"/>
</dbReference>
<evidence type="ECO:0000256" key="7">
    <source>
        <dbReference type="ARBA" id="ARBA00022777"/>
    </source>
</evidence>
<protein>
    <recommendedName>
        <fullName evidence="3 12">Thymidylate kinase</fullName>
        <ecNumber evidence="2 12">2.7.4.9</ecNumber>
    </recommendedName>
    <alternativeName>
        <fullName evidence="9 12">dTMP kinase</fullName>
    </alternativeName>
</protein>
<dbReference type="InterPro" id="IPR018095">
    <property type="entry name" value="Thymidylate_kin_CS"/>
</dbReference>
<dbReference type="GO" id="GO:0005829">
    <property type="term" value="C:cytosol"/>
    <property type="evidence" value="ECO:0007669"/>
    <property type="project" value="TreeGrafter"/>
</dbReference>
<comment type="catalytic activity">
    <reaction evidence="10 12">
        <text>dTMP + ATP = dTDP + ADP</text>
        <dbReference type="Rhea" id="RHEA:13517"/>
        <dbReference type="ChEBI" id="CHEBI:30616"/>
        <dbReference type="ChEBI" id="CHEBI:58369"/>
        <dbReference type="ChEBI" id="CHEBI:63528"/>
        <dbReference type="ChEBI" id="CHEBI:456216"/>
        <dbReference type="EC" id="2.7.4.9"/>
    </reaction>
</comment>
<evidence type="ECO:0000256" key="5">
    <source>
        <dbReference type="ARBA" id="ARBA00022727"/>
    </source>
</evidence>
<accession>A0A1L4D1A3</accession>
<comment type="function">
    <text evidence="11 12">Phosphorylation of dTMP to form dTDP in both de novo and salvage pathways of dTTP synthesis.</text>
</comment>
<dbReference type="SUPFAM" id="SSF52540">
    <property type="entry name" value="P-loop containing nucleoside triphosphate hydrolases"/>
    <property type="match status" value="1"/>
</dbReference>
<evidence type="ECO:0000256" key="6">
    <source>
        <dbReference type="ARBA" id="ARBA00022741"/>
    </source>
</evidence>
<keyword evidence="8 12" id="KW-0067">ATP-binding</keyword>
<feature type="domain" description="Thymidylate kinase-like" evidence="13">
    <location>
        <begin position="6"/>
        <end position="178"/>
    </location>
</feature>
<keyword evidence="4 12" id="KW-0808">Transferase</keyword>
<evidence type="ECO:0000256" key="8">
    <source>
        <dbReference type="ARBA" id="ARBA00022840"/>
    </source>
</evidence>
<dbReference type="HAMAP" id="MF_00165">
    <property type="entry name" value="Thymidylate_kinase"/>
    <property type="match status" value="1"/>
</dbReference>
<dbReference type="STRING" id="1915309.AXG55_08705"/>
<reference evidence="14 15" key="1">
    <citation type="submission" date="2016-10" db="EMBL/GenBank/DDBJ databases">
        <title>Silvanigrella aquatica sp. nov., isolated from a freshwater lake located in the Black Forest, Germany, description of Silvanigrellaceae fam. nov., Silvanigrellales ord. nov., reclassification of the order Bdellovibrionales in the class Oligoflexia, reclassification of the families Bacteriovoracaceae and Halobacteriovoraceae in the new order Bacteriovoracales ord. nov., and reclassification of the family Pseudobacteriovoracaceae in the order Oligoflexiales.</title>
        <authorList>
            <person name="Hahn M.W."/>
            <person name="Schmidt J."/>
            <person name="Koll U."/>
            <person name="Rohde M."/>
            <person name="Verbag S."/>
            <person name="Pitt A."/>
            <person name="Nakai R."/>
            <person name="Naganuma T."/>
            <person name="Lang E."/>
        </authorList>
    </citation>
    <scope>NUCLEOTIDE SEQUENCE [LARGE SCALE GENOMIC DNA]</scope>
    <source>
        <strain evidence="14 15">MWH-Nonnen-W8red</strain>
    </source>
</reference>
<sequence length="218" mass="24613">MAFIVFEGGEGVGKSTQLELLCKALKHQGIACTLTREPGGTPFAEDIRALFKQVNAHHDAPLPLTELLLVSAARAQHIKKVIQPDLDKGNFVLCDRFLDSTYVYQSMLGKIDKKTVDNISQIILENIMPDLTFVFIADPQRAIERIKNEKKRENDRLDTAQSNIHFKIKDCYLEIFNKQMPYPNGNIPKRVLINANGTIEEIYLEIKTAIFNTLGITL</sequence>
<evidence type="ECO:0000256" key="9">
    <source>
        <dbReference type="ARBA" id="ARBA00029962"/>
    </source>
</evidence>
<evidence type="ECO:0000256" key="3">
    <source>
        <dbReference type="ARBA" id="ARBA00017144"/>
    </source>
</evidence>
<keyword evidence="7 12" id="KW-0418">Kinase</keyword>
<dbReference type="GO" id="GO:0005524">
    <property type="term" value="F:ATP binding"/>
    <property type="evidence" value="ECO:0007669"/>
    <property type="project" value="UniProtKB-UniRule"/>
</dbReference>
<comment type="similarity">
    <text evidence="1 12">Belongs to the thymidylate kinase family.</text>
</comment>
<keyword evidence="6 12" id="KW-0547">Nucleotide-binding</keyword>
<dbReference type="AlphaFoldDB" id="A0A1L4D1A3"/>
<keyword evidence="15" id="KW-1185">Reference proteome</keyword>
<evidence type="ECO:0000256" key="10">
    <source>
        <dbReference type="ARBA" id="ARBA00048743"/>
    </source>
</evidence>
<dbReference type="FunFam" id="3.40.50.300:FF:000225">
    <property type="entry name" value="Thymidylate kinase"/>
    <property type="match status" value="1"/>
</dbReference>
<gene>
    <name evidence="12" type="primary">tmk</name>
    <name evidence="14" type="ORF">AXG55_08705</name>
</gene>
<dbReference type="GO" id="GO:0006233">
    <property type="term" value="P:dTDP biosynthetic process"/>
    <property type="evidence" value="ECO:0007669"/>
    <property type="project" value="InterPro"/>
</dbReference>
<organism evidence="14 15">
    <name type="scientific">Silvanigrella aquatica</name>
    <dbReference type="NCBI Taxonomy" id="1915309"/>
    <lineage>
        <taxon>Bacteria</taxon>
        <taxon>Pseudomonadati</taxon>
        <taxon>Bdellovibrionota</taxon>
        <taxon>Oligoflexia</taxon>
        <taxon>Silvanigrellales</taxon>
        <taxon>Silvanigrellaceae</taxon>
        <taxon>Silvanigrella</taxon>
    </lineage>
</organism>
<evidence type="ECO:0000256" key="1">
    <source>
        <dbReference type="ARBA" id="ARBA00009776"/>
    </source>
</evidence>
<evidence type="ECO:0000256" key="12">
    <source>
        <dbReference type="HAMAP-Rule" id="MF_00165"/>
    </source>
</evidence>
<evidence type="ECO:0000256" key="11">
    <source>
        <dbReference type="ARBA" id="ARBA00057735"/>
    </source>
</evidence>
<dbReference type="InterPro" id="IPR018094">
    <property type="entry name" value="Thymidylate_kinase"/>
</dbReference>
<dbReference type="EMBL" id="CP017834">
    <property type="protein sequence ID" value="APJ03982.1"/>
    <property type="molecule type" value="Genomic_DNA"/>
</dbReference>
<dbReference type="KEGG" id="saqi:AXG55_08705"/>
<dbReference type="Pfam" id="PF02223">
    <property type="entry name" value="Thymidylate_kin"/>
    <property type="match status" value="1"/>
</dbReference>
<dbReference type="Gene3D" id="3.40.50.300">
    <property type="entry name" value="P-loop containing nucleotide triphosphate hydrolases"/>
    <property type="match status" value="1"/>
</dbReference>
<dbReference type="CDD" id="cd01672">
    <property type="entry name" value="TMPK"/>
    <property type="match status" value="1"/>
</dbReference>
<dbReference type="Proteomes" id="UP000184731">
    <property type="component" value="Chromosome"/>
</dbReference>
<dbReference type="GO" id="GO:0006227">
    <property type="term" value="P:dUDP biosynthetic process"/>
    <property type="evidence" value="ECO:0007669"/>
    <property type="project" value="TreeGrafter"/>
</dbReference>
<dbReference type="EC" id="2.7.4.9" evidence="2 12"/>
<dbReference type="GO" id="GO:0004798">
    <property type="term" value="F:dTMP kinase activity"/>
    <property type="evidence" value="ECO:0007669"/>
    <property type="project" value="UniProtKB-UniRule"/>
</dbReference>
<dbReference type="InterPro" id="IPR027417">
    <property type="entry name" value="P-loop_NTPase"/>
</dbReference>
<dbReference type="PROSITE" id="PS01331">
    <property type="entry name" value="THYMIDYLATE_KINASE"/>
    <property type="match status" value="1"/>
</dbReference>
<name>A0A1L4D1A3_9BACT</name>
<dbReference type="RefSeq" id="WP_233231096.1">
    <property type="nucleotide sequence ID" value="NZ_CP017834.1"/>
</dbReference>
<feature type="binding site" evidence="12">
    <location>
        <begin position="8"/>
        <end position="15"/>
    </location>
    <ligand>
        <name>ATP</name>
        <dbReference type="ChEBI" id="CHEBI:30616"/>
    </ligand>
</feature>
<evidence type="ECO:0000313" key="15">
    <source>
        <dbReference type="Proteomes" id="UP000184731"/>
    </source>
</evidence>
<evidence type="ECO:0000313" key="14">
    <source>
        <dbReference type="EMBL" id="APJ03982.1"/>
    </source>
</evidence>
<dbReference type="PANTHER" id="PTHR10344">
    <property type="entry name" value="THYMIDYLATE KINASE"/>
    <property type="match status" value="1"/>
</dbReference>
<evidence type="ECO:0000256" key="2">
    <source>
        <dbReference type="ARBA" id="ARBA00012980"/>
    </source>
</evidence>
<keyword evidence="5 12" id="KW-0545">Nucleotide biosynthesis</keyword>
<evidence type="ECO:0000256" key="4">
    <source>
        <dbReference type="ARBA" id="ARBA00022679"/>
    </source>
</evidence>
<dbReference type="InterPro" id="IPR039430">
    <property type="entry name" value="Thymidylate_kin-like_dom"/>
</dbReference>